<dbReference type="NCBIfam" id="TIGR00180">
    <property type="entry name" value="parB_part"/>
    <property type="match status" value="1"/>
</dbReference>
<dbReference type="Gene3D" id="1.10.10.2830">
    <property type="match status" value="1"/>
</dbReference>
<evidence type="ECO:0000256" key="1">
    <source>
        <dbReference type="ARBA" id="ARBA00006295"/>
    </source>
</evidence>
<dbReference type="SUPFAM" id="SSF109709">
    <property type="entry name" value="KorB DNA-binding domain-like"/>
    <property type="match status" value="1"/>
</dbReference>
<evidence type="ECO:0000313" key="6">
    <source>
        <dbReference type="EMBL" id="MDK6274609.1"/>
    </source>
</evidence>
<comment type="caution">
    <text evidence="6">The sequence shown here is derived from an EMBL/GenBank/DDBJ whole genome shotgun (WGS) entry which is preliminary data.</text>
</comment>
<dbReference type="Pfam" id="PF02195">
    <property type="entry name" value="ParB_N"/>
    <property type="match status" value="1"/>
</dbReference>
<dbReference type="InterPro" id="IPR041468">
    <property type="entry name" value="HTH_ParB/Spo0J"/>
</dbReference>
<evidence type="ECO:0000256" key="3">
    <source>
        <dbReference type="ARBA" id="ARBA00023125"/>
    </source>
</evidence>
<accession>A0AAP4C5M6</accession>
<reference evidence="6" key="1">
    <citation type="submission" date="2023-05" db="EMBL/GenBank/DDBJ databases">
        <title>Cataloging the Phylogenetic Diversity of Human Bladder Bacteria.</title>
        <authorList>
            <person name="Du J."/>
        </authorList>
    </citation>
    <scope>NUCLEOTIDE SEQUENCE</scope>
    <source>
        <strain evidence="6">UMB9978</strain>
    </source>
</reference>
<dbReference type="InterPro" id="IPR050336">
    <property type="entry name" value="Chromosome_partition/occlusion"/>
</dbReference>
<evidence type="ECO:0000313" key="7">
    <source>
        <dbReference type="Proteomes" id="UP001240483"/>
    </source>
</evidence>
<name>A0AAP4C5M6_9MICC</name>
<dbReference type="InterPro" id="IPR057240">
    <property type="entry name" value="ParB_dimer_C"/>
</dbReference>
<dbReference type="Pfam" id="PF23552">
    <property type="entry name" value="ParB_C"/>
    <property type="match status" value="1"/>
</dbReference>
<dbReference type="SUPFAM" id="SSF110849">
    <property type="entry name" value="ParB/Sulfiredoxin"/>
    <property type="match status" value="1"/>
</dbReference>
<evidence type="ECO:0000259" key="5">
    <source>
        <dbReference type="SMART" id="SM00470"/>
    </source>
</evidence>
<dbReference type="Pfam" id="PF17762">
    <property type="entry name" value="HTH_ParB"/>
    <property type="match status" value="1"/>
</dbReference>
<gene>
    <name evidence="6" type="ORF">QP116_02435</name>
</gene>
<feature type="compositionally biased region" description="Low complexity" evidence="4">
    <location>
        <begin position="42"/>
        <end position="69"/>
    </location>
</feature>
<dbReference type="EMBL" id="JASODW010000002">
    <property type="protein sequence ID" value="MDK6274609.1"/>
    <property type="molecule type" value="Genomic_DNA"/>
</dbReference>
<evidence type="ECO:0000256" key="4">
    <source>
        <dbReference type="SAM" id="MobiDB-lite"/>
    </source>
</evidence>
<dbReference type="InterPro" id="IPR036086">
    <property type="entry name" value="ParB/Sulfiredoxin_sf"/>
</dbReference>
<protein>
    <submittedName>
        <fullName evidence="6">ParB/RepB/Spo0J family partition protein</fullName>
    </submittedName>
</protein>
<feature type="compositionally biased region" description="Low complexity" evidence="4">
    <location>
        <begin position="79"/>
        <end position="89"/>
    </location>
</feature>
<feature type="region of interest" description="Disordered" evidence="4">
    <location>
        <begin position="1"/>
        <end position="187"/>
    </location>
</feature>
<feature type="compositionally biased region" description="Basic and acidic residues" evidence="4">
    <location>
        <begin position="130"/>
        <end position="145"/>
    </location>
</feature>
<comment type="similarity">
    <text evidence="1">Belongs to the ParB family.</text>
</comment>
<dbReference type="InterPro" id="IPR003115">
    <property type="entry name" value="ParB_N"/>
</dbReference>
<dbReference type="AlphaFoldDB" id="A0AAP4C5M6"/>
<dbReference type="PANTHER" id="PTHR33375:SF1">
    <property type="entry name" value="CHROMOSOME-PARTITIONING PROTEIN PARB-RELATED"/>
    <property type="match status" value="1"/>
</dbReference>
<keyword evidence="2" id="KW-0159">Chromosome partition</keyword>
<feature type="compositionally biased region" description="Basic residues" evidence="4">
    <location>
        <begin position="146"/>
        <end position="155"/>
    </location>
</feature>
<evidence type="ECO:0000256" key="2">
    <source>
        <dbReference type="ARBA" id="ARBA00022829"/>
    </source>
</evidence>
<feature type="domain" description="ParB-like N-terminal" evidence="5">
    <location>
        <begin position="200"/>
        <end position="293"/>
    </location>
</feature>
<dbReference type="GO" id="GO:0005694">
    <property type="term" value="C:chromosome"/>
    <property type="evidence" value="ECO:0007669"/>
    <property type="project" value="TreeGrafter"/>
</dbReference>
<dbReference type="Proteomes" id="UP001240483">
    <property type="component" value="Unassembled WGS sequence"/>
</dbReference>
<dbReference type="GO" id="GO:0045881">
    <property type="term" value="P:positive regulation of sporulation resulting in formation of a cellular spore"/>
    <property type="evidence" value="ECO:0007669"/>
    <property type="project" value="TreeGrafter"/>
</dbReference>
<organism evidence="6 7">
    <name type="scientific">Pseudoglutamicibacter cumminsii</name>
    <dbReference type="NCBI Taxonomy" id="156979"/>
    <lineage>
        <taxon>Bacteria</taxon>
        <taxon>Bacillati</taxon>
        <taxon>Actinomycetota</taxon>
        <taxon>Actinomycetes</taxon>
        <taxon>Micrococcales</taxon>
        <taxon>Micrococcaceae</taxon>
        <taxon>Pseudoglutamicibacter</taxon>
    </lineage>
</organism>
<dbReference type="CDD" id="cd16393">
    <property type="entry name" value="SPO0J_N"/>
    <property type="match status" value="1"/>
</dbReference>
<dbReference type="Gene3D" id="3.90.1530.30">
    <property type="match status" value="1"/>
</dbReference>
<dbReference type="InterPro" id="IPR004437">
    <property type="entry name" value="ParB/RepB/Spo0J"/>
</dbReference>
<dbReference type="SMART" id="SM00470">
    <property type="entry name" value="ParB"/>
    <property type="match status" value="1"/>
</dbReference>
<sequence length="467" mass="51363">MAPPRRRGLGRGLGALIGSSAGSTQEPDITDDVVTSKTDPDTTSVSAATGTTSVNKTKTSSKSVVSTGTDKSKGKKAASKSANSVTTKSPTKNAGVSRETRKAMSAPDKSGTKPKTASNRRPVDFFFTTEADRVKTEDDSAEKRTTQKKVAKPRKAMPDVLSPRARGNVSRETEPSANVESLPVEDENEDLVPVPGATFMEVPVKDIHPNRKQPRQVFDEDELAELVHSIKEIGLLQPVVVRPSREPDGPKYELVMGERRWRATQEAGYDVIPAIIRETDDADLLRDALLENLHRSQLNPLEEAAAYQQLMAEFDCTQEELSERIGRSRPQISNTIRLLRLPALVQRRVAAGVLSAGHARAILSLSRTEDMEKLAQRVVNEGLSVRATEELAQVMERQGETPKRRRVAEPRRQERLDFYANELQDRLETNVKITLGARKGRVQIDFASVDDLNRIMGIIKGDSASEG</sequence>
<dbReference type="PANTHER" id="PTHR33375">
    <property type="entry name" value="CHROMOSOME-PARTITIONING PROTEIN PARB-RELATED"/>
    <property type="match status" value="1"/>
</dbReference>
<proteinExistence type="inferred from homology"/>
<dbReference type="GO" id="GO:0007059">
    <property type="term" value="P:chromosome segregation"/>
    <property type="evidence" value="ECO:0007669"/>
    <property type="project" value="UniProtKB-KW"/>
</dbReference>
<dbReference type="FunFam" id="1.10.10.2830:FF:000001">
    <property type="entry name" value="Chromosome partitioning protein ParB"/>
    <property type="match status" value="1"/>
</dbReference>
<keyword evidence="3" id="KW-0238">DNA-binding</keyword>
<dbReference type="FunFam" id="3.90.1530.30:FF:000001">
    <property type="entry name" value="Chromosome partitioning protein ParB"/>
    <property type="match status" value="1"/>
</dbReference>
<dbReference type="GO" id="GO:0003677">
    <property type="term" value="F:DNA binding"/>
    <property type="evidence" value="ECO:0007669"/>
    <property type="project" value="UniProtKB-KW"/>
</dbReference>